<name>A0A091C3B8_9GAMM</name>
<feature type="domain" description="Transglycosylase SLT" evidence="4">
    <location>
        <begin position="175"/>
        <end position="272"/>
    </location>
</feature>
<evidence type="ECO:0000256" key="1">
    <source>
        <dbReference type="ARBA" id="ARBA00007734"/>
    </source>
</evidence>
<dbReference type="SUPFAM" id="SSF53955">
    <property type="entry name" value="Lysozyme-like"/>
    <property type="match status" value="1"/>
</dbReference>
<keyword evidence="3" id="KW-0732">Signal</keyword>
<dbReference type="InterPro" id="IPR008258">
    <property type="entry name" value="Transglycosylase_SLT_dom_1"/>
</dbReference>
<evidence type="ECO:0000256" key="2">
    <source>
        <dbReference type="SAM" id="MobiDB-lite"/>
    </source>
</evidence>
<dbReference type="GO" id="GO:0008933">
    <property type="term" value="F:peptidoglycan lytic transglycosylase activity"/>
    <property type="evidence" value="ECO:0007669"/>
    <property type="project" value="InterPro"/>
</dbReference>
<gene>
    <name evidence="5" type="ORF">P873_04425</name>
</gene>
<dbReference type="Gene3D" id="1.10.530.10">
    <property type="match status" value="1"/>
</dbReference>
<dbReference type="AlphaFoldDB" id="A0A091C3B8"/>
<protein>
    <recommendedName>
        <fullName evidence="4">Transglycosylase SLT domain-containing protein</fullName>
    </recommendedName>
</protein>
<dbReference type="CDD" id="cd00254">
    <property type="entry name" value="LT-like"/>
    <property type="match status" value="1"/>
</dbReference>
<dbReference type="Proteomes" id="UP000029391">
    <property type="component" value="Unassembled WGS sequence"/>
</dbReference>
<feature type="region of interest" description="Disordered" evidence="2">
    <location>
        <begin position="59"/>
        <end position="83"/>
    </location>
</feature>
<dbReference type="eggNOG" id="COG0741">
    <property type="taxonomic scope" value="Bacteria"/>
</dbReference>
<evidence type="ECO:0000256" key="3">
    <source>
        <dbReference type="SAM" id="SignalP"/>
    </source>
</evidence>
<dbReference type="GO" id="GO:0000270">
    <property type="term" value="P:peptidoglycan metabolic process"/>
    <property type="evidence" value="ECO:0007669"/>
    <property type="project" value="InterPro"/>
</dbReference>
<keyword evidence="6" id="KW-1185">Reference proteome</keyword>
<comment type="caution">
    <text evidence="5">The sequence shown here is derived from an EMBL/GenBank/DDBJ whole genome shotgun (WGS) entry which is preliminary data.</text>
</comment>
<dbReference type="EMBL" id="AWXU01000009">
    <property type="protein sequence ID" value="KFN51150.1"/>
    <property type="molecule type" value="Genomic_DNA"/>
</dbReference>
<comment type="similarity">
    <text evidence="1">Belongs to the transglycosylase Slt family.</text>
</comment>
<dbReference type="InterPro" id="IPR000189">
    <property type="entry name" value="Transglyc_AS"/>
</dbReference>
<organism evidence="5 6">
    <name type="scientific">Arenimonas composti TR7-09 = DSM 18010</name>
    <dbReference type="NCBI Taxonomy" id="1121013"/>
    <lineage>
        <taxon>Bacteria</taxon>
        <taxon>Pseudomonadati</taxon>
        <taxon>Pseudomonadota</taxon>
        <taxon>Gammaproteobacteria</taxon>
        <taxon>Lysobacterales</taxon>
        <taxon>Lysobacteraceae</taxon>
        <taxon>Arenimonas</taxon>
    </lineage>
</organism>
<proteinExistence type="inferred from homology"/>
<dbReference type="GO" id="GO:0016020">
    <property type="term" value="C:membrane"/>
    <property type="evidence" value="ECO:0007669"/>
    <property type="project" value="InterPro"/>
</dbReference>
<dbReference type="PANTHER" id="PTHR37423:SF2">
    <property type="entry name" value="MEMBRANE-BOUND LYTIC MUREIN TRANSGLYCOSYLASE C"/>
    <property type="match status" value="1"/>
</dbReference>
<dbReference type="PROSITE" id="PS00922">
    <property type="entry name" value="TRANSGLYCOSYLASE"/>
    <property type="match status" value="1"/>
</dbReference>
<dbReference type="PANTHER" id="PTHR37423">
    <property type="entry name" value="SOLUBLE LYTIC MUREIN TRANSGLYCOSYLASE-RELATED"/>
    <property type="match status" value="1"/>
</dbReference>
<dbReference type="InterPro" id="IPR023346">
    <property type="entry name" value="Lysozyme-like_dom_sf"/>
</dbReference>
<evidence type="ECO:0000313" key="5">
    <source>
        <dbReference type="EMBL" id="KFN51150.1"/>
    </source>
</evidence>
<accession>A0A091C3B8</accession>
<feature type="chain" id="PRO_5001870481" description="Transglycosylase SLT domain-containing protein" evidence="3">
    <location>
        <begin position="23"/>
        <end position="300"/>
    </location>
</feature>
<feature type="signal peptide" evidence="3">
    <location>
        <begin position="1"/>
        <end position="22"/>
    </location>
</feature>
<evidence type="ECO:0000259" key="4">
    <source>
        <dbReference type="Pfam" id="PF01464"/>
    </source>
</evidence>
<sequence length="300" mass="30471">MTKPVLACLVLAAASVGTPAAAGTLYKCVGADGVPNYTGAKLPGAHCTVVANYSAADARPRGAAPAPRPTPPATAGGGGGSGAAAAAVPASRVEFRTASPGQALPAAAGGGRVTRGAIYRYERDGVTHYTNVRPAGGAGAQLLFSYLETCYACGALPGVDFSNVALNLDAYAEEVRAAAAEFGVDEAVVRAVIHAESAFRANAVSHAGAQGLMQLIPATATRFGVADVFDAQQNIRGGVQYLAWLLNRFNGDLTLAAAGYNAGEGAVDRYGGVPPYAETQRYVQRVGVLAERYRGAIASR</sequence>
<evidence type="ECO:0000313" key="6">
    <source>
        <dbReference type="Proteomes" id="UP000029391"/>
    </source>
</evidence>
<dbReference type="Pfam" id="PF01464">
    <property type="entry name" value="SLT"/>
    <property type="match status" value="1"/>
</dbReference>
<dbReference type="STRING" id="1121013.GCA_000426365_01471"/>
<reference evidence="5 6" key="1">
    <citation type="submission" date="2013-09" db="EMBL/GenBank/DDBJ databases">
        <title>Genome sequencing of Arenimonas composti.</title>
        <authorList>
            <person name="Chen F."/>
            <person name="Wang G."/>
        </authorList>
    </citation>
    <scope>NUCLEOTIDE SEQUENCE [LARGE SCALE GENOMIC DNA]</scope>
    <source>
        <strain evidence="5 6">TR7-09</strain>
    </source>
</reference>